<evidence type="ECO:0000313" key="6">
    <source>
        <dbReference type="EMBL" id="PVD35429.1"/>
    </source>
</evidence>
<organism evidence="6 7">
    <name type="scientific">Pomacea canaliculata</name>
    <name type="common">Golden apple snail</name>
    <dbReference type="NCBI Taxonomy" id="400727"/>
    <lineage>
        <taxon>Eukaryota</taxon>
        <taxon>Metazoa</taxon>
        <taxon>Spiralia</taxon>
        <taxon>Lophotrochozoa</taxon>
        <taxon>Mollusca</taxon>
        <taxon>Gastropoda</taxon>
        <taxon>Caenogastropoda</taxon>
        <taxon>Architaenioglossa</taxon>
        <taxon>Ampullarioidea</taxon>
        <taxon>Ampullariidae</taxon>
        <taxon>Pomacea</taxon>
    </lineage>
</organism>
<proteinExistence type="inferred from homology"/>
<keyword evidence="3" id="KW-1003">Cell membrane</keyword>
<dbReference type="AlphaFoldDB" id="A0A2T7PPS8"/>
<sequence length="701" mass="78868">MSGHSCHSKMHSLFEEVLSKRDLSKAGMLFSLDDKEIEDDLSNVLKGIHVIADTDDYESNDNDQSVVEICITRVTTAIRETSSIEKHARALVDLLVMCRKHRLMQTAKDEDSPHAKIVSDLMSCLFMYYSKSNVMQQAIPAVVQLLDCNNYDLCQSASSYLSLAAIDNANLLASHINIIVTSVIKGNHLLAQVLPQIYLQNPEPIHEHLAELMAVMEEFEGTERVYLIQLFGAVAKKESREEGRKSIKYLVLKLNSAEQTMLPVILQEIRGVGLVHHHLLPPIMHEVEKLANSGSSCVRLLIQQIREDNKKYLGEKEKKSVSSQTEGTVTIITVGNPPNSLHPSGTVSIKHTMLSSSGAESEHSLGKASRSKCSCPSVSKLSELTFYCVTGESVRDGVQMFCEKHLSKIKSFIRKLNASIPLPVKCSVVNGKNKRYMHLYFMCGHQGHQCLYKTGHFMLTTHLAKLWVHLMFLSVQANAPAALSQRDADVSSLKACWDALKGERNSSFLTVVTSSFPTQKDQLALLHELHEERYFDVFELNAADMLWACFLCNHPEKVSDLLHNGSPQITGQLKEKKGKWKVFKRWKTRNFTLSGGTFTYSKSDSRKETLPVSKIQSVKALRKGIRDIPRAFEIFTDDQRYVFKAKGQQNVEQWVQCLHIAVVRSHHNPDDSLWNVPQRSPLTPSSDTRLSLRALPFDTKL</sequence>
<dbReference type="OrthoDB" id="5869902at2759"/>
<dbReference type="InterPro" id="IPR039888">
    <property type="entry name" value="Melted-like"/>
</dbReference>
<keyword evidence="4" id="KW-0472">Membrane</keyword>
<dbReference type="SMART" id="SM00233">
    <property type="entry name" value="PH"/>
    <property type="match status" value="1"/>
</dbReference>
<dbReference type="GO" id="GO:0005886">
    <property type="term" value="C:plasma membrane"/>
    <property type="evidence" value="ECO:0007669"/>
    <property type="project" value="UniProtKB-SubCell"/>
</dbReference>
<gene>
    <name evidence="6" type="ORF">C0Q70_02391</name>
</gene>
<dbReference type="EMBL" id="PZQS01000002">
    <property type="protein sequence ID" value="PVD35429.1"/>
    <property type="molecule type" value="Genomic_DNA"/>
</dbReference>
<dbReference type="Gene3D" id="2.30.29.30">
    <property type="entry name" value="Pleckstrin-homology domain (PH domain)/Phosphotyrosine-binding domain (PTB)"/>
    <property type="match status" value="1"/>
</dbReference>
<protein>
    <recommendedName>
        <fullName evidence="5">PH domain-containing protein</fullName>
    </recommendedName>
</protein>
<evidence type="ECO:0000256" key="3">
    <source>
        <dbReference type="ARBA" id="ARBA00022475"/>
    </source>
</evidence>
<evidence type="ECO:0000256" key="1">
    <source>
        <dbReference type="ARBA" id="ARBA00004413"/>
    </source>
</evidence>
<feature type="domain" description="PH" evidence="5">
    <location>
        <begin position="566"/>
        <end position="663"/>
    </location>
</feature>
<dbReference type="PANTHER" id="PTHR21630">
    <property type="entry name" value="VEPH-A/MELTED"/>
    <property type="match status" value="1"/>
</dbReference>
<dbReference type="Pfam" id="PF00169">
    <property type="entry name" value="PH"/>
    <property type="match status" value="1"/>
</dbReference>
<comment type="subcellular location">
    <subcellularLocation>
        <location evidence="1">Cell membrane</location>
        <topology evidence="1">Peripheral membrane protein</topology>
        <orientation evidence="1">Cytoplasmic side</orientation>
    </subcellularLocation>
</comment>
<dbReference type="SUPFAM" id="SSF48371">
    <property type="entry name" value="ARM repeat"/>
    <property type="match status" value="1"/>
</dbReference>
<keyword evidence="7" id="KW-1185">Reference proteome</keyword>
<comment type="similarity">
    <text evidence="2">Belongs to the MELT/VEPH family.</text>
</comment>
<dbReference type="InterPro" id="IPR011993">
    <property type="entry name" value="PH-like_dom_sf"/>
</dbReference>
<dbReference type="PANTHER" id="PTHR21630:SF10">
    <property type="entry name" value="VENTRICULAR ZONE-EXPRESSED PH DOMAIN-CONTAINING PROTEIN HOMOLOG 1"/>
    <property type="match status" value="1"/>
</dbReference>
<dbReference type="SUPFAM" id="SSF50729">
    <property type="entry name" value="PH domain-like"/>
    <property type="match status" value="1"/>
</dbReference>
<evidence type="ECO:0000313" key="7">
    <source>
        <dbReference type="Proteomes" id="UP000245119"/>
    </source>
</evidence>
<dbReference type="GO" id="GO:0010314">
    <property type="term" value="F:phosphatidylinositol-5-phosphate binding"/>
    <property type="evidence" value="ECO:0007669"/>
    <property type="project" value="TreeGrafter"/>
</dbReference>
<dbReference type="InterPro" id="IPR001849">
    <property type="entry name" value="PH_domain"/>
</dbReference>
<comment type="caution">
    <text evidence="6">The sequence shown here is derived from an EMBL/GenBank/DDBJ whole genome shotgun (WGS) entry which is preliminary data.</text>
</comment>
<dbReference type="Proteomes" id="UP000245119">
    <property type="component" value="Linkage Group LG2"/>
</dbReference>
<evidence type="ECO:0000259" key="5">
    <source>
        <dbReference type="PROSITE" id="PS50003"/>
    </source>
</evidence>
<evidence type="ECO:0000256" key="2">
    <source>
        <dbReference type="ARBA" id="ARBA00010187"/>
    </source>
</evidence>
<reference evidence="6 7" key="1">
    <citation type="submission" date="2018-04" db="EMBL/GenBank/DDBJ databases">
        <title>The genome of golden apple snail Pomacea canaliculata provides insight into stress tolerance and invasive adaptation.</title>
        <authorList>
            <person name="Liu C."/>
            <person name="Liu B."/>
            <person name="Ren Y."/>
            <person name="Zhang Y."/>
            <person name="Wang H."/>
            <person name="Li S."/>
            <person name="Jiang F."/>
            <person name="Yin L."/>
            <person name="Zhang G."/>
            <person name="Qian W."/>
            <person name="Fan W."/>
        </authorList>
    </citation>
    <scope>NUCLEOTIDE SEQUENCE [LARGE SCALE GENOMIC DNA]</scope>
    <source>
        <strain evidence="6">SZHN2017</strain>
        <tissue evidence="6">Muscle</tissue>
    </source>
</reference>
<accession>A0A2T7PPS8</accession>
<dbReference type="InterPro" id="IPR016024">
    <property type="entry name" value="ARM-type_fold"/>
</dbReference>
<evidence type="ECO:0000256" key="4">
    <source>
        <dbReference type="ARBA" id="ARBA00023136"/>
    </source>
</evidence>
<name>A0A2T7PPS8_POMCA</name>
<dbReference type="PROSITE" id="PS50003">
    <property type="entry name" value="PH_DOMAIN"/>
    <property type="match status" value="1"/>
</dbReference>
<dbReference type="GO" id="GO:0009966">
    <property type="term" value="P:regulation of signal transduction"/>
    <property type="evidence" value="ECO:0007669"/>
    <property type="project" value="TreeGrafter"/>
</dbReference>